<evidence type="ECO:0000259" key="11">
    <source>
        <dbReference type="PROSITE" id="PS51210"/>
    </source>
</evidence>
<dbReference type="GO" id="GO:0004622">
    <property type="term" value="F:phosphatidylcholine lysophospholipase activity"/>
    <property type="evidence" value="ECO:0007669"/>
    <property type="project" value="UniProtKB-EC"/>
</dbReference>
<dbReference type="Proteomes" id="UP000245768">
    <property type="component" value="Unassembled WGS sequence"/>
</dbReference>
<dbReference type="GO" id="GO:0046475">
    <property type="term" value="P:glycerophospholipid catabolic process"/>
    <property type="evidence" value="ECO:0007669"/>
    <property type="project" value="TreeGrafter"/>
</dbReference>
<comment type="similarity">
    <text evidence="1 9">Belongs to the lysophospholipase family.</text>
</comment>
<evidence type="ECO:0000313" key="12">
    <source>
        <dbReference type="EMBL" id="PWN93634.1"/>
    </source>
</evidence>
<proteinExistence type="inferred from homology"/>
<evidence type="ECO:0000256" key="4">
    <source>
        <dbReference type="ARBA" id="ARBA00022801"/>
    </source>
</evidence>
<organism evidence="12 13">
    <name type="scientific">Acaromyces ingoldii</name>
    <dbReference type="NCBI Taxonomy" id="215250"/>
    <lineage>
        <taxon>Eukaryota</taxon>
        <taxon>Fungi</taxon>
        <taxon>Dikarya</taxon>
        <taxon>Basidiomycota</taxon>
        <taxon>Ustilaginomycotina</taxon>
        <taxon>Exobasidiomycetes</taxon>
        <taxon>Exobasidiales</taxon>
        <taxon>Cryptobasidiaceae</taxon>
        <taxon>Acaromyces</taxon>
    </lineage>
</organism>
<dbReference type="OrthoDB" id="4084751at2759"/>
<dbReference type="AlphaFoldDB" id="A0A316YY08"/>
<keyword evidence="7" id="KW-0325">Glycoprotein</keyword>
<feature type="signal peptide" evidence="9">
    <location>
        <begin position="1"/>
        <end position="20"/>
    </location>
</feature>
<dbReference type="PANTHER" id="PTHR10728:SF33">
    <property type="entry name" value="LYSOPHOSPHOLIPASE 1-RELATED"/>
    <property type="match status" value="1"/>
</dbReference>
<dbReference type="FunCoup" id="A0A316YY08">
    <property type="interactions" value="174"/>
</dbReference>
<dbReference type="InterPro" id="IPR016035">
    <property type="entry name" value="Acyl_Trfase/lysoPLipase"/>
</dbReference>
<evidence type="ECO:0000256" key="5">
    <source>
        <dbReference type="ARBA" id="ARBA00022963"/>
    </source>
</evidence>
<feature type="region of interest" description="Disordered" evidence="10">
    <location>
        <begin position="609"/>
        <end position="641"/>
    </location>
</feature>
<dbReference type="FunFam" id="3.40.1090.10:FF:000010">
    <property type="entry name" value="Lysophospholipase"/>
    <property type="match status" value="1"/>
</dbReference>
<dbReference type="PANTHER" id="PTHR10728">
    <property type="entry name" value="CYTOSOLIC PHOSPHOLIPASE A2"/>
    <property type="match status" value="1"/>
</dbReference>
<feature type="compositionally biased region" description="Polar residues" evidence="10">
    <location>
        <begin position="629"/>
        <end position="640"/>
    </location>
</feature>
<sequence length="667" mass="70078">MLAKTVLLGLLAAVASSVDATPLMLAARSNPNGEYAPSMVACPTSNGNPGFIRDSRNNAVNSQEADYIQRHRAASQQGWQDWLSSSNPGPALDSALPGGVSNYTSDVTRLPKVGLALSGGGYRAMIFGSGALQGIDSRNETAAKRGTGGLLQLASHVAGLSGGSWAVGSHSINDWMTAQELKDQVWNLESNLVVPKDGAIAFYAEIVADVKGKRDEGFNTGITDYWGLALSRHLLNSTFPDHGAATTWSDIRNASSFINASYPFPIVLADEREPGELLVYRNTTTWEFTPYEYGSYEPTVQGFIPIDILGTPLTNGQVGVGEMCVAGFENVGWTVGTSSTLFNGLYQMLITNQGDSVIKDALQAIAGAVANDQNDVSVVPNPFSGYRSSDGIVLSRQSNITMVDGGEDNQNLPLIPLLQPARGLDMILAIDSSADASDWPNGSAMHETSLRYQNNAQFNQVAVPVMPSPNTFINQGLNTRPTFFGCDAANATNAGTAANSTLAPIIVYIPNYPWNALSNFSTFQLEYSDSETQIALDAGVDAITMGGVTSGNISWPTCLACAALERSFTRSSTPRPEICSTCLTEYCWDGTVNETAPANPYSPPVGAPAFATSNGTLRTPPPFTGGNGSNADESSGTGSSDGAGISAVAITSSLFSAVVASAFALSL</sequence>
<dbReference type="PROSITE" id="PS51210">
    <property type="entry name" value="PLA2C"/>
    <property type="match status" value="1"/>
</dbReference>
<evidence type="ECO:0000256" key="3">
    <source>
        <dbReference type="ARBA" id="ARBA00022729"/>
    </source>
</evidence>
<evidence type="ECO:0000256" key="1">
    <source>
        <dbReference type="ARBA" id="ARBA00008780"/>
    </source>
</evidence>
<dbReference type="SUPFAM" id="SSF52151">
    <property type="entry name" value="FabD/lysophospholipase-like"/>
    <property type="match status" value="1"/>
</dbReference>
<evidence type="ECO:0000256" key="2">
    <source>
        <dbReference type="ARBA" id="ARBA00013274"/>
    </source>
</evidence>
<dbReference type="Pfam" id="PF01735">
    <property type="entry name" value="PLA2_B"/>
    <property type="match status" value="1"/>
</dbReference>
<name>A0A316YY08_9BASI</name>
<evidence type="ECO:0000256" key="10">
    <source>
        <dbReference type="SAM" id="MobiDB-lite"/>
    </source>
</evidence>
<keyword evidence="6 8" id="KW-0443">Lipid metabolism</keyword>
<dbReference type="EMBL" id="KZ819634">
    <property type="protein sequence ID" value="PWN93634.1"/>
    <property type="molecule type" value="Genomic_DNA"/>
</dbReference>
<dbReference type="GO" id="GO:0004623">
    <property type="term" value="F:phospholipase A2 activity"/>
    <property type="evidence" value="ECO:0007669"/>
    <property type="project" value="TreeGrafter"/>
</dbReference>
<evidence type="ECO:0000256" key="8">
    <source>
        <dbReference type="PROSITE-ProRule" id="PRU00555"/>
    </source>
</evidence>
<dbReference type="GeneID" id="37042494"/>
<keyword evidence="3 9" id="KW-0732">Signal</keyword>
<evidence type="ECO:0000313" key="13">
    <source>
        <dbReference type="Proteomes" id="UP000245768"/>
    </source>
</evidence>
<protein>
    <recommendedName>
        <fullName evidence="2 9">Lysophospholipase</fullName>
        <ecNumber evidence="2 9">3.1.1.5</ecNumber>
    </recommendedName>
</protein>
<accession>A0A316YY08</accession>
<keyword evidence="4 8" id="KW-0378">Hydrolase</keyword>
<evidence type="ECO:0000256" key="6">
    <source>
        <dbReference type="ARBA" id="ARBA00023098"/>
    </source>
</evidence>
<evidence type="ECO:0000256" key="9">
    <source>
        <dbReference type="RuleBase" id="RU362103"/>
    </source>
</evidence>
<keyword evidence="5 8" id="KW-0442">Lipid degradation</keyword>
<dbReference type="EC" id="3.1.1.5" evidence="2 9"/>
<reference evidence="12 13" key="1">
    <citation type="journal article" date="2018" name="Mol. Biol. Evol.">
        <title>Broad Genomic Sampling Reveals a Smut Pathogenic Ancestry of the Fungal Clade Ustilaginomycotina.</title>
        <authorList>
            <person name="Kijpornyongpan T."/>
            <person name="Mondo S.J."/>
            <person name="Barry K."/>
            <person name="Sandor L."/>
            <person name="Lee J."/>
            <person name="Lipzen A."/>
            <person name="Pangilinan J."/>
            <person name="LaButti K."/>
            <person name="Hainaut M."/>
            <person name="Henrissat B."/>
            <person name="Grigoriev I.V."/>
            <person name="Spatafora J.W."/>
            <person name="Aime M.C."/>
        </authorList>
    </citation>
    <scope>NUCLEOTIDE SEQUENCE [LARGE SCALE GENOMIC DNA]</scope>
    <source>
        <strain evidence="12 13">MCA 4198</strain>
    </source>
</reference>
<dbReference type="Gene3D" id="3.40.1090.10">
    <property type="entry name" value="Cytosolic phospholipase A2 catalytic domain"/>
    <property type="match status" value="1"/>
</dbReference>
<dbReference type="GO" id="GO:0005829">
    <property type="term" value="C:cytosol"/>
    <property type="evidence" value="ECO:0007669"/>
    <property type="project" value="TreeGrafter"/>
</dbReference>
<keyword evidence="13" id="KW-1185">Reference proteome</keyword>
<dbReference type="RefSeq" id="XP_025380832.1">
    <property type="nucleotide sequence ID" value="XM_025520578.1"/>
</dbReference>
<dbReference type="InterPro" id="IPR002642">
    <property type="entry name" value="LysoPLipase_cat_dom"/>
</dbReference>
<gene>
    <name evidence="12" type="ORF">FA10DRAFT_264261</name>
</gene>
<comment type="catalytic activity">
    <reaction evidence="9">
        <text>a 1-acyl-sn-glycero-3-phosphocholine + H2O = sn-glycerol 3-phosphocholine + a fatty acid + H(+)</text>
        <dbReference type="Rhea" id="RHEA:15177"/>
        <dbReference type="ChEBI" id="CHEBI:15377"/>
        <dbReference type="ChEBI" id="CHEBI:15378"/>
        <dbReference type="ChEBI" id="CHEBI:16870"/>
        <dbReference type="ChEBI" id="CHEBI:28868"/>
        <dbReference type="ChEBI" id="CHEBI:58168"/>
        <dbReference type="EC" id="3.1.1.5"/>
    </reaction>
</comment>
<feature type="domain" description="PLA2c" evidence="11">
    <location>
        <begin position="41"/>
        <end position="593"/>
    </location>
</feature>
<evidence type="ECO:0000256" key="7">
    <source>
        <dbReference type="ARBA" id="ARBA00023180"/>
    </source>
</evidence>
<feature type="chain" id="PRO_5016481842" description="Lysophospholipase" evidence="9">
    <location>
        <begin position="21"/>
        <end position="667"/>
    </location>
</feature>
<dbReference type="SMART" id="SM00022">
    <property type="entry name" value="PLAc"/>
    <property type="match status" value="1"/>
</dbReference>
<dbReference type="InParanoid" id="A0A316YY08"/>
<dbReference type="STRING" id="215250.A0A316YY08"/>